<dbReference type="SUPFAM" id="SSF46785">
    <property type="entry name" value="Winged helix' DNA-binding domain"/>
    <property type="match status" value="1"/>
</dbReference>
<name>A0AAJ1VMN0_9LACO</name>
<dbReference type="Proteomes" id="UP000286907">
    <property type="component" value="Chromosome"/>
</dbReference>
<dbReference type="InterPro" id="IPR036390">
    <property type="entry name" value="WH_DNA-bd_sf"/>
</dbReference>
<evidence type="ECO:0000256" key="3">
    <source>
        <dbReference type="ARBA" id="ARBA00023163"/>
    </source>
</evidence>
<dbReference type="Pfam" id="PF13463">
    <property type="entry name" value="HTH_27"/>
    <property type="match status" value="1"/>
</dbReference>
<protein>
    <submittedName>
        <fullName evidence="5">MarR family transcriptional regulator</fullName>
    </submittedName>
    <submittedName>
        <fullName evidence="6">Winged helix-turn-helix transcriptional regulator</fullName>
    </submittedName>
</protein>
<evidence type="ECO:0000313" key="6">
    <source>
        <dbReference type="EMBL" id="QAS70146.1"/>
    </source>
</evidence>
<evidence type="ECO:0000313" key="7">
    <source>
        <dbReference type="Proteomes" id="UP000286907"/>
    </source>
</evidence>
<proteinExistence type="predicted"/>
<evidence type="ECO:0000313" key="8">
    <source>
        <dbReference type="Proteomes" id="UP001167919"/>
    </source>
</evidence>
<dbReference type="PANTHER" id="PTHR35790">
    <property type="entry name" value="HTH-TYPE TRANSCRIPTIONAL REGULATOR PCHR"/>
    <property type="match status" value="1"/>
</dbReference>
<accession>A0AAJ1VMN0</accession>
<keyword evidence="7" id="KW-1185">Reference proteome</keyword>
<dbReference type="EMBL" id="SDWY01000001">
    <property type="protein sequence ID" value="MDN6899449.1"/>
    <property type="molecule type" value="Genomic_DNA"/>
</dbReference>
<reference evidence="5" key="2">
    <citation type="submission" date="2019-01" db="EMBL/GenBank/DDBJ databases">
        <title>Oenococcus sicerae UCMA17102.</title>
        <authorList>
            <person name="Cousin F.J."/>
            <person name="Le Guellec R."/>
            <person name="Cretenet M."/>
        </authorList>
    </citation>
    <scope>NUCLEOTIDE SEQUENCE</scope>
    <source>
        <strain evidence="5">UCMA17102</strain>
    </source>
</reference>
<dbReference type="AlphaFoldDB" id="A0AAJ1VMN0"/>
<gene>
    <name evidence="6" type="ORF">DLJ48_06235</name>
    <name evidence="5" type="ORF">EVC35_00295</name>
</gene>
<evidence type="ECO:0000259" key="4">
    <source>
        <dbReference type="SMART" id="SM00347"/>
    </source>
</evidence>
<dbReference type="PANTHER" id="PTHR35790:SF4">
    <property type="entry name" value="HTH-TYPE TRANSCRIPTIONAL REGULATOR PCHR"/>
    <property type="match status" value="1"/>
</dbReference>
<dbReference type="SMART" id="SM00347">
    <property type="entry name" value="HTH_MARR"/>
    <property type="match status" value="1"/>
</dbReference>
<evidence type="ECO:0000256" key="2">
    <source>
        <dbReference type="ARBA" id="ARBA00023125"/>
    </source>
</evidence>
<dbReference type="InterPro" id="IPR036388">
    <property type="entry name" value="WH-like_DNA-bd_sf"/>
</dbReference>
<feature type="domain" description="HTH marR-type" evidence="4">
    <location>
        <begin position="36"/>
        <end position="138"/>
    </location>
</feature>
<dbReference type="Gene3D" id="1.10.10.10">
    <property type="entry name" value="Winged helix-like DNA-binding domain superfamily/Winged helix DNA-binding domain"/>
    <property type="match status" value="1"/>
</dbReference>
<dbReference type="InterPro" id="IPR052067">
    <property type="entry name" value="Metal_resp_HTH_trans_reg"/>
</dbReference>
<evidence type="ECO:0000256" key="1">
    <source>
        <dbReference type="ARBA" id="ARBA00023015"/>
    </source>
</evidence>
<reference evidence="6" key="3">
    <citation type="submission" date="2020-01" db="EMBL/GenBank/DDBJ databases">
        <authorList>
            <person name="Cousin F.J."/>
            <person name="Le Guellec R."/>
            <person name="Cretenet M."/>
        </authorList>
    </citation>
    <scope>NUCLEOTIDE SEQUENCE</scope>
    <source>
        <strain evidence="6">UCMA 15228</strain>
    </source>
</reference>
<dbReference type="Proteomes" id="UP001167919">
    <property type="component" value="Unassembled WGS sequence"/>
</dbReference>
<keyword evidence="3" id="KW-0804">Transcription</keyword>
<dbReference type="EMBL" id="CP029684">
    <property type="protein sequence ID" value="QAS70146.1"/>
    <property type="molecule type" value="Genomic_DNA"/>
</dbReference>
<dbReference type="GO" id="GO:0003677">
    <property type="term" value="F:DNA binding"/>
    <property type="evidence" value="ECO:0007669"/>
    <property type="project" value="UniProtKB-KW"/>
</dbReference>
<dbReference type="RefSeq" id="WP_128686615.1">
    <property type="nucleotide sequence ID" value="NZ_CP029684.2"/>
</dbReference>
<reference evidence="6 7" key="1">
    <citation type="journal article" date="2019" name="Syst. Appl. Microbiol.">
        <title>Oenococcus sicerae sp. nov., isolated from French cider.</title>
        <authorList>
            <person name="Cousin F.J."/>
            <person name="Le Guellec R."/>
            <person name="Chagnot C."/>
            <person name="Goux D."/>
            <person name="Dalmasso M."/>
            <person name="Laplace J.M."/>
            <person name="Cretenet M."/>
        </authorList>
    </citation>
    <scope>NUCLEOTIDE SEQUENCE [LARGE SCALE GENOMIC DNA]</scope>
    <source>
        <strain evidence="6 7">UCMA 15228</strain>
    </source>
</reference>
<evidence type="ECO:0000313" key="5">
    <source>
        <dbReference type="EMBL" id="MDN6899449.1"/>
    </source>
</evidence>
<dbReference type="InterPro" id="IPR000835">
    <property type="entry name" value="HTH_MarR-typ"/>
</dbReference>
<organism evidence="5 8">
    <name type="scientific">Oenococcus sicerae</name>
    <dbReference type="NCBI Taxonomy" id="2203724"/>
    <lineage>
        <taxon>Bacteria</taxon>
        <taxon>Bacillati</taxon>
        <taxon>Bacillota</taxon>
        <taxon>Bacilli</taxon>
        <taxon>Lactobacillales</taxon>
        <taxon>Lactobacillaceae</taxon>
        <taxon>Oenococcus</taxon>
    </lineage>
</organism>
<dbReference type="GO" id="GO:0003700">
    <property type="term" value="F:DNA-binding transcription factor activity"/>
    <property type="evidence" value="ECO:0007669"/>
    <property type="project" value="InterPro"/>
</dbReference>
<keyword evidence="2" id="KW-0238">DNA-binding</keyword>
<sequence length="155" mass="18033">MDHLQKINHELRRYRDYDNTKRIRLFLLKNDVTDLSRFAASLSISDLDVLSTVAHYRDSRISEIVDHLSLTQGAVSKIVNKLSGLRLIEKYHQPNNKKDTYLKVTTVGDRVHTLHAEYHKEMDQQLCDFSKHFTDEQLVLVGNFLSSVNHIREGT</sequence>
<keyword evidence="1" id="KW-0805">Transcription regulation</keyword>